<dbReference type="InterPro" id="IPR018946">
    <property type="entry name" value="PhoD-like_MPP"/>
</dbReference>
<reference evidence="4 5" key="1">
    <citation type="submission" date="2020-05" db="EMBL/GenBank/DDBJ databases">
        <title>Genome Sequencing of Type Strains.</title>
        <authorList>
            <person name="Lemaire J.F."/>
            <person name="Inderbitzin P."/>
            <person name="Gregorio O.A."/>
            <person name="Collins S.B."/>
            <person name="Wespe N."/>
            <person name="Knight-Connoni V."/>
        </authorList>
    </citation>
    <scope>NUCLEOTIDE SEQUENCE [LARGE SCALE GENOMIC DNA]</scope>
    <source>
        <strain evidence="4 5">DSM 100049</strain>
    </source>
</reference>
<dbReference type="Pfam" id="PF09423">
    <property type="entry name" value="PhoD"/>
    <property type="match status" value="1"/>
</dbReference>
<dbReference type="InterPro" id="IPR052900">
    <property type="entry name" value="Phospholipid_Metab_Enz"/>
</dbReference>
<evidence type="ECO:0000313" key="4">
    <source>
        <dbReference type="EMBL" id="NUU48587.1"/>
    </source>
</evidence>
<proteinExistence type="predicted"/>
<feature type="domain" description="PhoD-like phosphatase metallophosphatase" evidence="2">
    <location>
        <begin position="145"/>
        <end position="527"/>
    </location>
</feature>
<feature type="chain" id="PRO_5030615713" evidence="1">
    <location>
        <begin position="29"/>
        <end position="561"/>
    </location>
</feature>
<dbReference type="InterPro" id="IPR006311">
    <property type="entry name" value="TAT_signal"/>
</dbReference>
<keyword evidence="1" id="KW-0732">Signal</keyword>
<dbReference type="InterPro" id="IPR032093">
    <property type="entry name" value="PhoD_N"/>
</dbReference>
<gene>
    <name evidence="4" type="ORF">HP438_16590</name>
</gene>
<dbReference type="Proteomes" id="UP000536441">
    <property type="component" value="Unassembled WGS sequence"/>
</dbReference>
<sequence>MTMMNRRRAIALMGSGASLALPMTLAEAAAPAVRFDHGVASGDPSPVGAILWTRATPVGEQGAEGLAGDIALTWHVAPIGGGDAVGLHTGRVAARAARDFTAKVEVAGLQPGRDYRYWFETAAGQRSPEGRFRTLPRGRVDELALAIVSCQLYPGGLFNAYDAIAKTDRLDAVVHLGDYIYEYGADGYGAAIGQKLNRLPEPAHEIVTLADYRQRHAQVKRDPDMQAAHARAAFICVWDDHEVANDDWIGGAENHQPATEGDWGKRKAAAMQAYFEWMPIRDPKPRQPWEAINRSFDFGDLATLVMLETRLLARSKQVTAKGEAPEPDEYAAMMAERARPDRELLGTGQLGWIERTLAASVKAGTPWQVIGNQVVMARIDGPDLEKQMGPQGYAKLTERLSEAEHRQLDEAQASYRAGLPLNFDSWDGYPAARERLYAAFQRAGARPVVVSGDSHAAWANDLYDANGRLVAAEFAGTSITSPSWGDLMPGIGREIAAANPKVVRFCDQDAKGYLHLTLTRDTATARYMTVSTVLAKPYALGCAAIWRTRKGAEAPIEAITA</sequence>
<dbReference type="InterPro" id="IPR029052">
    <property type="entry name" value="Metallo-depent_PP-like"/>
</dbReference>
<dbReference type="PANTHER" id="PTHR43606:SF7">
    <property type="entry name" value="PHOSPHATASE, PUTATIVE (AFU_ORTHOLOGUE AFUA_6G08710)-RELATED"/>
    <property type="match status" value="1"/>
</dbReference>
<dbReference type="RefSeq" id="WP_175312989.1">
    <property type="nucleotide sequence ID" value="NZ_CBCRYR010000021.1"/>
</dbReference>
<dbReference type="Gene3D" id="2.60.40.380">
    <property type="entry name" value="Purple acid phosphatase-like, N-terminal"/>
    <property type="match status" value="1"/>
</dbReference>
<dbReference type="AlphaFoldDB" id="A0A7Y6B8S4"/>
<feature type="domain" description="Phospholipase D N-terminal" evidence="3">
    <location>
        <begin position="37"/>
        <end position="134"/>
    </location>
</feature>
<dbReference type="SUPFAM" id="SSF56300">
    <property type="entry name" value="Metallo-dependent phosphatases"/>
    <property type="match status" value="1"/>
</dbReference>
<dbReference type="EMBL" id="JABMCH010000070">
    <property type="protein sequence ID" value="NUU48587.1"/>
    <property type="molecule type" value="Genomic_DNA"/>
</dbReference>
<evidence type="ECO:0000259" key="3">
    <source>
        <dbReference type="Pfam" id="PF16655"/>
    </source>
</evidence>
<evidence type="ECO:0000313" key="5">
    <source>
        <dbReference type="Proteomes" id="UP000536441"/>
    </source>
</evidence>
<name>A0A7Y6B8S4_9SPHN</name>
<dbReference type="PANTHER" id="PTHR43606">
    <property type="entry name" value="PHOSPHATASE, PUTATIVE (AFU_ORTHOLOGUE AFUA_6G08710)-RELATED"/>
    <property type="match status" value="1"/>
</dbReference>
<protein>
    <submittedName>
        <fullName evidence="4">Alkaline phosphatase D family protein</fullName>
    </submittedName>
</protein>
<dbReference type="Pfam" id="PF16655">
    <property type="entry name" value="PhoD_N"/>
    <property type="match status" value="1"/>
</dbReference>
<feature type="signal peptide" evidence="1">
    <location>
        <begin position="1"/>
        <end position="28"/>
    </location>
</feature>
<dbReference type="InterPro" id="IPR038607">
    <property type="entry name" value="PhoD-like_sf"/>
</dbReference>
<comment type="caution">
    <text evidence="4">The sequence shown here is derived from an EMBL/GenBank/DDBJ whole genome shotgun (WGS) entry which is preliminary data.</text>
</comment>
<accession>A0A7Y6B8S4</accession>
<dbReference type="PROSITE" id="PS51318">
    <property type="entry name" value="TAT"/>
    <property type="match status" value="1"/>
</dbReference>
<dbReference type="CDD" id="cd07389">
    <property type="entry name" value="MPP_PhoD"/>
    <property type="match status" value="1"/>
</dbReference>
<dbReference type="Gene3D" id="3.60.21.70">
    <property type="entry name" value="PhoD-like phosphatase"/>
    <property type="match status" value="1"/>
</dbReference>
<evidence type="ECO:0000256" key="1">
    <source>
        <dbReference type="SAM" id="SignalP"/>
    </source>
</evidence>
<organism evidence="4 5">
    <name type="scientific">Sphingomonas zeae</name>
    <dbReference type="NCBI Taxonomy" id="1646122"/>
    <lineage>
        <taxon>Bacteria</taxon>
        <taxon>Pseudomonadati</taxon>
        <taxon>Pseudomonadota</taxon>
        <taxon>Alphaproteobacteria</taxon>
        <taxon>Sphingomonadales</taxon>
        <taxon>Sphingomonadaceae</taxon>
        <taxon>Sphingomonas</taxon>
    </lineage>
</organism>
<evidence type="ECO:0000259" key="2">
    <source>
        <dbReference type="Pfam" id="PF09423"/>
    </source>
</evidence>
<keyword evidence="5" id="KW-1185">Reference proteome</keyword>